<dbReference type="Gene3D" id="4.10.60.10">
    <property type="entry name" value="Zinc finger, CCHC-type"/>
    <property type="match status" value="1"/>
</dbReference>
<dbReference type="AlphaFoldDB" id="A0AAD9NR34"/>
<keyword evidence="2" id="KW-1185">Reference proteome</keyword>
<evidence type="ECO:0000313" key="2">
    <source>
        <dbReference type="Proteomes" id="UP001209878"/>
    </source>
</evidence>
<dbReference type="Proteomes" id="UP001209878">
    <property type="component" value="Unassembled WGS sequence"/>
</dbReference>
<reference evidence="1" key="1">
    <citation type="journal article" date="2023" name="Mol. Biol. Evol.">
        <title>Third-Generation Sequencing Reveals the Adaptive Role of the Epigenome in Three Deep-Sea Polychaetes.</title>
        <authorList>
            <person name="Perez M."/>
            <person name="Aroh O."/>
            <person name="Sun Y."/>
            <person name="Lan Y."/>
            <person name="Juniper S.K."/>
            <person name="Young C.R."/>
            <person name="Angers B."/>
            <person name="Qian P.Y."/>
        </authorList>
    </citation>
    <scope>NUCLEOTIDE SEQUENCE</scope>
    <source>
        <strain evidence="1">R07B-5</strain>
    </source>
</reference>
<dbReference type="InterPro" id="IPR050951">
    <property type="entry name" value="Retrovirus_Pol_polyprotein"/>
</dbReference>
<organism evidence="1 2">
    <name type="scientific">Ridgeia piscesae</name>
    <name type="common">Tubeworm</name>
    <dbReference type="NCBI Taxonomy" id="27915"/>
    <lineage>
        <taxon>Eukaryota</taxon>
        <taxon>Metazoa</taxon>
        <taxon>Spiralia</taxon>
        <taxon>Lophotrochozoa</taxon>
        <taxon>Annelida</taxon>
        <taxon>Polychaeta</taxon>
        <taxon>Sedentaria</taxon>
        <taxon>Canalipalpata</taxon>
        <taxon>Sabellida</taxon>
        <taxon>Siboglinidae</taxon>
        <taxon>Ridgeia</taxon>
    </lineage>
</organism>
<name>A0AAD9NR34_RIDPI</name>
<sequence length="292" mass="32880">MTDLTFERAVEIAVNMTMGKERALKFLSPGGVTVGTSPSENINRVRQVNRFGKQSQQASGQQCWRCGGKHAPQACKFKFERCFRCGKIGHIAKSKVCKDKSRVRSVTEESPDEQDDHFMVYSTHTVDALKSSGIRVPVCIEGTMFDMWLDTAADVSLLPEGVLEKHTEVFGEGLDMLKGITVKMYVVNDQPPTFFKPRSVPYALKRKVEEELDRDDIILTGATKAQLLETLDMVWVDWKRLGCRSRERNAHFSKTSLCTCHLGHRIDQRGLHPVQDKTEAILKASSPENVAY</sequence>
<gene>
    <name evidence="1" type="ORF">NP493_597g04050</name>
</gene>
<dbReference type="EMBL" id="JAODUO010000596">
    <property type="protein sequence ID" value="KAK2177476.1"/>
    <property type="molecule type" value="Genomic_DNA"/>
</dbReference>
<accession>A0AAD9NR34</accession>
<protein>
    <submittedName>
        <fullName evidence="1">Uncharacterized protein</fullName>
    </submittedName>
</protein>
<comment type="caution">
    <text evidence="1">The sequence shown here is derived from an EMBL/GenBank/DDBJ whole genome shotgun (WGS) entry which is preliminary data.</text>
</comment>
<proteinExistence type="predicted"/>
<evidence type="ECO:0000313" key="1">
    <source>
        <dbReference type="EMBL" id="KAK2177476.1"/>
    </source>
</evidence>
<dbReference type="PANTHER" id="PTHR37984">
    <property type="entry name" value="PROTEIN CBG26694"/>
    <property type="match status" value="1"/>
</dbReference>
<dbReference type="PANTHER" id="PTHR37984:SF5">
    <property type="entry name" value="PROTEIN NYNRIN-LIKE"/>
    <property type="match status" value="1"/>
</dbReference>